<protein>
    <recommendedName>
        <fullName evidence="1">RmlD-like substrate binding domain-containing protein</fullName>
    </recommendedName>
</protein>
<evidence type="ECO:0000259" key="1">
    <source>
        <dbReference type="Pfam" id="PF04321"/>
    </source>
</evidence>
<dbReference type="Gene3D" id="3.90.25.10">
    <property type="entry name" value="UDP-galactose 4-epimerase, domain 1"/>
    <property type="match status" value="1"/>
</dbReference>
<evidence type="ECO:0000313" key="2">
    <source>
        <dbReference type="EMBL" id="GAJ00361.1"/>
    </source>
</evidence>
<dbReference type="InterPro" id="IPR029903">
    <property type="entry name" value="RmlD-like-bd"/>
</dbReference>
<reference evidence="2" key="1">
    <citation type="journal article" date="2014" name="Front. Microbiol.">
        <title>High frequency of phylogenetically diverse reductive dehalogenase-homologous genes in deep subseafloor sedimentary metagenomes.</title>
        <authorList>
            <person name="Kawai M."/>
            <person name="Futagami T."/>
            <person name="Toyoda A."/>
            <person name="Takaki Y."/>
            <person name="Nishi S."/>
            <person name="Hori S."/>
            <person name="Arai W."/>
            <person name="Tsubouchi T."/>
            <person name="Morono Y."/>
            <person name="Uchiyama I."/>
            <person name="Ito T."/>
            <person name="Fujiyama A."/>
            <person name="Inagaki F."/>
            <person name="Takami H."/>
        </authorList>
    </citation>
    <scope>NUCLEOTIDE SEQUENCE</scope>
    <source>
        <strain evidence="2">Expedition CK06-06</strain>
    </source>
</reference>
<gene>
    <name evidence="2" type="ORF">S12H4_35655</name>
</gene>
<organism evidence="2">
    <name type="scientific">marine sediment metagenome</name>
    <dbReference type="NCBI Taxonomy" id="412755"/>
    <lineage>
        <taxon>unclassified sequences</taxon>
        <taxon>metagenomes</taxon>
        <taxon>ecological metagenomes</taxon>
    </lineage>
</organism>
<name>X1UKC7_9ZZZZ</name>
<accession>X1UKC7</accession>
<feature type="domain" description="RmlD-like substrate binding" evidence="1">
    <location>
        <begin position="1"/>
        <end position="74"/>
    </location>
</feature>
<dbReference type="AlphaFoldDB" id="X1UKC7"/>
<comment type="caution">
    <text evidence="2">The sequence shown here is derived from an EMBL/GenBank/DDBJ whole genome shotgun (WGS) entry which is preliminary data.</text>
</comment>
<dbReference type="Pfam" id="PF04321">
    <property type="entry name" value="RmlD_sub_bind"/>
    <property type="match status" value="1"/>
</dbReference>
<sequence>MTNSGYCSRYELAKYFIKKMGMNNVLIPVPVSAFQATAKRPSFSAMANDRISKELNVTIPEWENGVDRFIKRFREELP</sequence>
<dbReference type="EMBL" id="BARW01021191">
    <property type="protein sequence ID" value="GAJ00361.1"/>
    <property type="molecule type" value="Genomic_DNA"/>
</dbReference>
<proteinExistence type="predicted"/>
<dbReference type="InterPro" id="IPR036291">
    <property type="entry name" value="NAD(P)-bd_dom_sf"/>
</dbReference>
<dbReference type="SUPFAM" id="SSF51735">
    <property type="entry name" value="NAD(P)-binding Rossmann-fold domains"/>
    <property type="match status" value="1"/>
</dbReference>
<dbReference type="Gene3D" id="3.40.50.720">
    <property type="entry name" value="NAD(P)-binding Rossmann-like Domain"/>
    <property type="match status" value="1"/>
</dbReference>